<evidence type="ECO:0000313" key="3">
    <source>
        <dbReference type="Proteomes" id="UP000249852"/>
    </source>
</evidence>
<accession>A0ABX9DU33</accession>
<proteinExistence type="predicted"/>
<evidence type="ECO:0000313" key="2">
    <source>
        <dbReference type="EMBL" id="RAS48709.1"/>
    </source>
</evidence>
<feature type="domain" description="Immunity MXAN-0049 protein" evidence="1">
    <location>
        <begin position="59"/>
        <end position="177"/>
    </location>
</feature>
<dbReference type="Proteomes" id="UP000249852">
    <property type="component" value="Unassembled WGS sequence"/>
</dbReference>
<keyword evidence="3" id="KW-1185">Reference proteome</keyword>
<organism evidence="2 3">
    <name type="scientific">Prevotella pallens</name>
    <dbReference type="NCBI Taxonomy" id="60133"/>
    <lineage>
        <taxon>Bacteria</taxon>
        <taxon>Pseudomonadati</taxon>
        <taxon>Bacteroidota</taxon>
        <taxon>Bacteroidia</taxon>
        <taxon>Bacteroidales</taxon>
        <taxon>Prevotellaceae</taxon>
        <taxon>Prevotella</taxon>
    </lineage>
</organism>
<sequence length="188" mass="22268">MWYFLTTVVNKKDTLIELNGSYDKMAKYFFSDIEDKRYFENVKFSGIAQKGFTHKLLSQTDYLINARFGGIPVFSERFIERTRLYLSDKISFYPCQILLNNKSYNFFLCRIKQIMPVIDYEKSGYRILSDGNKIVDEPIIIKENVNEELLIVRDSTYKSKIIVSNLFKKIVEKEQLNVGFYNTSQSFW</sequence>
<dbReference type="Pfam" id="PF07791">
    <property type="entry name" value="Imm11"/>
    <property type="match status" value="1"/>
</dbReference>
<evidence type="ECO:0000259" key="1">
    <source>
        <dbReference type="Pfam" id="PF07791"/>
    </source>
</evidence>
<dbReference type="RefSeq" id="WP_006046183.1">
    <property type="nucleotide sequence ID" value="NZ_JABZTS010000048.1"/>
</dbReference>
<reference evidence="2 3" key="1">
    <citation type="submission" date="2018-06" db="EMBL/GenBank/DDBJ databases">
        <title>Genomic Encyclopedia of Archaeal and Bacterial Type Strains, Phase II (KMG-II): from individual species to whole genera.</title>
        <authorList>
            <person name="Goeker M."/>
        </authorList>
    </citation>
    <scope>NUCLEOTIDE SEQUENCE [LARGE SCALE GENOMIC DNA]</scope>
    <source>
        <strain evidence="2 3">DSM 18710</strain>
    </source>
</reference>
<dbReference type="EMBL" id="QLTQ01000001">
    <property type="protein sequence ID" value="RAS48709.1"/>
    <property type="molecule type" value="Genomic_DNA"/>
</dbReference>
<comment type="caution">
    <text evidence="2">The sequence shown here is derived from an EMBL/GenBank/DDBJ whole genome shotgun (WGS) entry which is preliminary data.</text>
</comment>
<protein>
    <recommendedName>
        <fullName evidence="1">Immunity MXAN-0049 protein domain-containing protein</fullName>
    </recommendedName>
</protein>
<name>A0ABX9DU33_9BACT</name>
<dbReference type="InterPro" id="IPR012433">
    <property type="entry name" value="Imm11"/>
</dbReference>
<gene>
    <name evidence="2" type="ORF">BC673_101255</name>
</gene>